<name>F4RJQ1_MELLP</name>
<dbReference type="OrthoDB" id="2502642at2759"/>
<dbReference type="KEGG" id="mlr:MELLADRAFT_77610"/>
<dbReference type="HOGENOM" id="CLU_553291_0_0_1"/>
<accession>F4RJQ1</accession>
<reference evidence="2" key="1">
    <citation type="journal article" date="2011" name="Proc. Natl. Acad. Sci. U.S.A.">
        <title>Obligate biotrophy features unraveled by the genomic analysis of rust fungi.</title>
        <authorList>
            <person name="Duplessis S."/>
            <person name="Cuomo C.A."/>
            <person name="Lin Y.-C."/>
            <person name="Aerts A."/>
            <person name="Tisserant E."/>
            <person name="Veneault-Fourrey C."/>
            <person name="Joly D.L."/>
            <person name="Hacquard S."/>
            <person name="Amselem J."/>
            <person name="Cantarel B.L."/>
            <person name="Chiu R."/>
            <person name="Coutinho P.M."/>
            <person name="Feau N."/>
            <person name="Field M."/>
            <person name="Frey P."/>
            <person name="Gelhaye E."/>
            <person name="Goldberg J."/>
            <person name="Grabherr M.G."/>
            <person name="Kodira C.D."/>
            <person name="Kohler A."/>
            <person name="Kuees U."/>
            <person name="Lindquist E.A."/>
            <person name="Lucas S.M."/>
            <person name="Mago R."/>
            <person name="Mauceli E."/>
            <person name="Morin E."/>
            <person name="Murat C."/>
            <person name="Pangilinan J.L."/>
            <person name="Park R."/>
            <person name="Pearson M."/>
            <person name="Quesneville H."/>
            <person name="Rouhier N."/>
            <person name="Sakthikumar S."/>
            <person name="Salamov A.A."/>
            <person name="Schmutz J."/>
            <person name="Selles B."/>
            <person name="Shapiro H."/>
            <person name="Tanguay P."/>
            <person name="Tuskan G.A."/>
            <person name="Henrissat B."/>
            <person name="Van de Peer Y."/>
            <person name="Rouze P."/>
            <person name="Ellis J.G."/>
            <person name="Dodds P.N."/>
            <person name="Schein J.E."/>
            <person name="Zhong S."/>
            <person name="Hamelin R.C."/>
            <person name="Grigoriev I.V."/>
            <person name="Szabo L.J."/>
            <person name="Martin F."/>
        </authorList>
    </citation>
    <scope>NUCLEOTIDE SEQUENCE [LARGE SCALE GENOMIC DNA]</scope>
    <source>
        <strain evidence="2">98AG31 / pathotype 3-4-7</strain>
    </source>
</reference>
<evidence type="ECO:0000313" key="1">
    <source>
        <dbReference type="EMBL" id="EGG07455.1"/>
    </source>
</evidence>
<dbReference type="VEuPathDB" id="FungiDB:MELLADRAFT_77610"/>
<dbReference type="InParanoid" id="F4RJQ1"/>
<dbReference type="GeneID" id="18932970"/>
<keyword evidence="2" id="KW-1185">Reference proteome</keyword>
<sequence length="493" mass="55906">MSVTSRFCRLSRLNLSRPHREFYQTFQTASSSNTIDQHPDLKLSQTNHAKTVSELQSQLKLHTQSKDLIALLGTCRSIKEHLHQPSAIPIQQAYYSLLDVLGHFGLWTQIHLIIKELDQRPELLSTLTADLCFWSLLFSAFVNCGKAPDVLLSRMSEKGLCVNQLPPAMLETLIRASITEDNMGQCLFCFRQYLLRLSDTMKPNRALISRLTRFFSQNGELRLAIDLTNKYLLPIATEEEELRDNLISLLRASVDRSDPDSTLYCYHHLSESHAQALSQTLDEGFSLSLLSLSYRHMLPALSLKIVSELVRQKIELGLPHLLPTLGVLCRAGSGRMKDVVQLLGRMSRTKVYELVSDEDEWLEYHLLIGHLGGLIEYRKLISTNHSIHQPPSNLSHSSSRSHLDNSVIFVESLLNSPRMIGSVKSPVILTILINSLLKSFAELEEHEEVLKTYERFFGLSKTFIVPNERTAAIMEKAREALENDATCEEETVL</sequence>
<organism evidence="2">
    <name type="scientific">Melampsora larici-populina (strain 98AG31 / pathotype 3-4-7)</name>
    <name type="common">Poplar leaf rust fungus</name>
    <dbReference type="NCBI Taxonomy" id="747676"/>
    <lineage>
        <taxon>Eukaryota</taxon>
        <taxon>Fungi</taxon>
        <taxon>Dikarya</taxon>
        <taxon>Basidiomycota</taxon>
        <taxon>Pucciniomycotina</taxon>
        <taxon>Pucciniomycetes</taxon>
        <taxon>Pucciniales</taxon>
        <taxon>Melampsoraceae</taxon>
        <taxon>Melampsora</taxon>
    </lineage>
</organism>
<dbReference type="Proteomes" id="UP000001072">
    <property type="component" value="Unassembled WGS sequence"/>
</dbReference>
<evidence type="ECO:0000313" key="2">
    <source>
        <dbReference type="Proteomes" id="UP000001072"/>
    </source>
</evidence>
<gene>
    <name evidence="1" type="ORF">MELLADRAFT_77610</name>
</gene>
<protein>
    <submittedName>
        <fullName evidence="1">Uncharacterized protein</fullName>
    </submittedName>
</protein>
<dbReference type="AlphaFoldDB" id="F4RJQ1"/>
<proteinExistence type="predicted"/>
<dbReference type="RefSeq" id="XP_007409362.1">
    <property type="nucleotide sequence ID" value="XM_007409300.1"/>
</dbReference>
<dbReference type="EMBL" id="GL883104">
    <property type="protein sequence ID" value="EGG07455.1"/>
    <property type="molecule type" value="Genomic_DNA"/>
</dbReference>